<gene>
    <name evidence="10" type="ORF">SAMN04488051_101670</name>
</gene>
<dbReference type="SUPFAM" id="SSF53335">
    <property type="entry name" value="S-adenosyl-L-methionine-dependent methyltransferases"/>
    <property type="match status" value="1"/>
</dbReference>
<dbReference type="GO" id="GO:0009307">
    <property type="term" value="P:DNA restriction-modification system"/>
    <property type="evidence" value="ECO:0007669"/>
    <property type="project" value="UniProtKB-KW"/>
</dbReference>
<reference evidence="10 11" key="1">
    <citation type="submission" date="2016-10" db="EMBL/GenBank/DDBJ databases">
        <authorList>
            <person name="de Groot N.N."/>
        </authorList>
    </citation>
    <scope>NUCLEOTIDE SEQUENCE [LARGE SCALE GENOMIC DNA]</scope>
    <source>
        <strain evidence="10 11">CGMCC 1.3430</strain>
    </source>
</reference>
<dbReference type="InterPro" id="IPR029063">
    <property type="entry name" value="SAM-dependent_MTases_sf"/>
</dbReference>
<dbReference type="EMBL" id="FNRM01000001">
    <property type="protein sequence ID" value="SEA10401.1"/>
    <property type="molecule type" value="Genomic_DNA"/>
</dbReference>
<comment type="catalytic activity">
    <reaction evidence="7">
        <text>a 2'-deoxyadenosine in DNA + S-adenosyl-L-methionine = an N(6)-methyl-2'-deoxyadenosine in DNA + S-adenosyl-L-homocysteine + H(+)</text>
        <dbReference type="Rhea" id="RHEA:15197"/>
        <dbReference type="Rhea" id="RHEA-COMP:12418"/>
        <dbReference type="Rhea" id="RHEA-COMP:12419"/>
        <dbReference type="ChEBI" id="CHEBI:15378"/>
        <dbReference type="ChEBI" id="CHEBI:57856"/>
        <dbReference type="ChEBI" id="CHEBI:59789"/>
        <dbReference type="ChEBI" id="CHEBI:90615"/>
        <dbReference type="ChEBI" id="CHEBI:90616"/>
        <dbReference type="EC" id="2.1.1.72"/>
    </reaction>
</comment>
<dbReference type="PRINTS" id="PR00507">
    <property type="entry name" value="N12N6MTFRASE"/>
</dbReference>
<keyword evidence="5" id="KW-0949">S-adenosyl-L-methionine</keyword>
<organism evidence="10 11">
    <name type="scientific">Alkalimonas amylolytica</name>
    <dbReference type="NCBI Taxonomy" id="152573"/>
    <lineage>
        <taxon>Bacteria</taxon>
        <taxon>Pseudomonadati</taxon>
        <taxon>Pseudomonadota</taxon>
        <taxon>Gammaproteobacteria</taxon>
        <taxon>Alkalimonas</taxon>
    </lineage>
</organism>
<dbReference type="Gene3D" id="3.40.50.150">
    <property type="entry name" value="Vaccinia Virus protein VP39"/>
    <property type="match status" value="1"/>
</dbReference>
<evidence type="ECO:0000256" key="6">
    <source>
        <dbReference type="ARBA" id="ARBA00022747"/>
    </source>
</evidence>
<comment type="similarity">
    <text evidence="1">Belongs to the N(4)/N(6)-methyltransferase family.</text>
</comment>
<dbReference type="InterPro" id="IPR002052">
    <property type="entry name" value="DNA_methylase_N6_adenine_CS"/>
</dbReference>
<dbReference type="GO" id="GO:0032259">
    <property type="term" value="P:methylation"/>
    <property type="evidence" value="ECO:0007669"/>
    <property type="project" value="UniProtKB-KW"/>
</dbReference>
<dbReference type="Gene3D" id="1.20.1260.30">
    <property type="match status" value="1"/>
</dbReference>
<evidence type="ECO:0000256" key="5">
    <source>
        <dbReference type="ARBA" id="ARBA00022691"/>
    </source>
</evidence>
<dbReference type="InterPro" id="IPR003356">
    <property type="entry name" value="DNA_methylase_A-5"/>
</dbReference>
<keyword evidence="11" id="KW-1185">Reference proteome</keyword>
<dbReference type="PANTHER" id="PTHR42933">
    <property type="entry name" value="SLR6095 PROTEIN"/>
    <property type="match status" value="1"/>
</dbReference>
<dbReference type="EC" id="2.1.1.72" evidence="2"/>
<evidence type="ECO:0000256" key="2">
    <source>
        <dbReference type="ARBA" id="ARBA00011900"/>
    </source>
</evidence>
<accession>A0A1H3YGY2</accession>
<dbReference type="InterPro" id="IPR051537">
    <property type="entry name" value="DNA_Adenine_Mtase"/>
</dbReference>
<dbReference type="GO" id="GO:0009007">
    <property type="term" value="F:site-specific DNA-methyltransferase (adenine-specific) activity"/>
    <property type="evidence" value="ECO:0007669"/>
    <property type="project" value="UniProtKB-EC"/>
</dbReference>
<feature type="domain" description="N6 adenine-specific DNA methyltransferase N-terminal" evidence="9">
    <location>
        <begin position="10"/>
        <end position="112"/>
    </location>
</feature>
<dbReference type="AlphaFoldDB" id="A0A1H3YGY2"/>
<evidence type="ECO:0000313" key="11">
    <source>
        <dbReference type="Proteomes" id="UP000198773"/>
    </source>
</evidence>
<dbReference type="Pfam" id="PF12161">
    <property type="entry name" value="HsdM_N"/>
    <property type="match status" value="1"/>
</dbReference>
<evidence type="ECO:0000259" key="9">
    <source>
        <dbReference type="Pfam" id="PF12161"/>
    </source>
</evidence>
<proteinExistence type="inferred from homology"/>
<dbReference type="Proteomes" id="UP000198773">
    <property type="component" value="Unassembled WGS sequence"/>
</dbReference>
<dbReference type="InterPro" id="IPR022749">
    <property type="entry name" value="D12N6_MeTrfase_N"/>
</dbReference>
<evidence type="ECO:0000256" key="3">
    <source>
        <dbReference type="ARBA" id="ARBA00022603"/>
    </source>
</evidence>
<keyword evidence="4" id="KW-0808">Transferase</keyword>
<evidence type="ECO:0000256" key="7">
    <source>
        <dbReference type="ARBA" id="ARBA00047942"/>
    </source>
</evidence>
<evidence type="ECO:0000313" key="10">
    <source>
        <dbReference type="EMBL" id="SEA10401.1"/>
    </source>
</evidence>
<keyword evidence="3" id="KW-0489">Methyltransferase</keyword>
<name>A0A1H3YGY2_ALKAM</name>
<sequence>MNNISTTEIVNRVWNYAHVLRDEGVGYGDYVEQLTYLIFLKMAAERATGGQEAESLATERWKLLIKLDGAELETEYRKTLEMLGGQKGTLGTIFRKAQNKIQDPAKLERLIDMINKESWSTLSIDVKGAIYEGLLQKGAESEKKGAGQYFTPRPIIEAIVDVMQPQPMQIIADPACGTGGFLTVAHDYIVKNTARPLSKKEARFLKEEAFRGNDISDSVARLCAMNLYLHGIGTDECPISTSDALAKEVGDNKVDMVLANPPFGKKSSITVISEKSGKLEKEKLTYERSDFWADTSNKQLNFVQHIGNMLRVGTGKAAVVLPDNVLFEGGTGETIRKVLLNQFNLHTILRLPTGIFYAQGVKANVLFFDAMPASKEPWTKSVWVYDYRTNVHKTLKANKLTRADFDEFVALYCAEDKKKRVSNWQENLREEDGGPSPDGRWREFSYDEIISRDKTNLDISWLKDESLEDSDNLQPPAIIASEIVELLTAALEEFKSVEEALVEEDEV</sequence>
<evidence type="ECO:0000256" key="1">
    <source>
        <dbReference type="ARBA" id="ARBA00006594"/>
    </source>
</evidence>
<dbReference type="GO" id="GO:0008170">
    <property type="term" value="F:N-methyltransferase activity"/>
    <property type="evidence" value="ECO:0007669"/>
    <property type="project" value="InterPro"/>
</dbReference>
<dbReference type="InterPro" id="IPR038333">
    <property type="entry name" value="T1MK-like_N_sf"/>
</dbReference>
<dbReference type="PANTHER" id="PTHR42933:SF4">
    <property type="entry name" value="TYPE I RESTRICTION ENZYME ECOKI METHYLASE SUBUNIT"/>
    <property type="match status" value="1"/>
</dbReference>
<protein>
    <recommendedName>
        <fullName evidence="2">site-specific DNA-methyltransferase (adenine-specific)</fullName>
        <ecNumber evidence="2">2.1.1.72</ecNumber>
    </recommendedName>
</protein>
<dbReference type="GO" id="GO:0003677">
    <property type="term" value="F:DNA binding"/>
    <property type="evidence" value="ECO:0007669"/>
    <property type="project" value="InterPro"/>
</dbReference>
<dbReference type="Pfam" id="PF02384">
    <property type="entry name" value="N6_Mtase"/>
    <property type="match status" value="1"/>
</dbReference>
<keyword evidence="6" id="KW-0680">Restriction system</keyword>
<dbReference type="RefSeq" id="WP_091339370.1">
    <property type="nucleotide sequence ID" value="NZ_FNRM01000001.1"/>
</dbReference>
<dbReference type="OrthoDB" id="9784823at2"/>
<evidence type="ECO:0000256" key="4">
    <source>
        <dbReference type="ARBA" id="ARBA00022679"/>
    </source>
</evidence>
<dbReference type="STRING" id="152573.SAMN04488051_101670"/>
<feature type="domain" description="DNA methylase adenine-specific" evidence="8">
    <location>
        <begin position="123"/>
        <end position="422"/>
    </location>
</feature>
<dbReference type="PROSITE" id="PS00092">
    <property type="entry name" value="N6_MTASE"/>
    <property type="match status" value="1"/>
</dbReference>
<evidence type="ECO:0000259" key="8">
    <source>
        <dbReference type="Pfam" id="PF02384"/>
    </source>
</evidence>